<comment type="caution">
    <text evidence="2">The sequence shown here is derived from an EMBL/GenBank/DDBJ whole genome shotgun (WGS) entry which is preliminary data.</text>
</comment>
<accession>A0ABN3D8P0</accession>
<protein>
    <recommendedName>
        <fullName evidence="1">NADP-dependent oxidoreductase domain-containing protein</fullName>
    </recommendedName>
</protein>
<evidence type="ECO:0000313" key="2">
    <source>
        <dbReference type="EMBL" id="GAA2224296.1"/>
    </source>
</evidence>
<dbReference type="PANTHER" id="PTHR42686:SF1">
    <property type="entry name" value="GH17980P-RELATED"/>
    <property type="match status" value="1"/>
</dbReference>
<evidence type="ECO:0000259" key="1">
    <source>
        <dbReference type="Pfam" id="PF00248"/>
    </source>
</evidence>
<dbReference type="Proteomes" id="UP001500929">
    <property type="component" value="Unassembled WGS sequence"/>
</dbReference>
<gene>
    <name evidence="2" type="ORF">GCM10009851_04630</name>
</gene>
<dbReference type="InterPro" id="IPR020471">
    <property type="entry name" value="AKR"/>
</dbReference>
<dbReference type="InterPro" id="IPR036812">
    <property type="entry name" value="NAD(P)_OxRdtase_dom_sf"/>
</dbReference>
<dbReference type="Pfam" id="PF00248">
    <property type="entry name" value="Aldo_ket_red"/>
    <property type="match status" value="1"/>
</dbReference>
<organism evidence="2 3">
    <name type="scientific">Herbiconiux moechotypicola</name>
    <dbReference type="NCBI Taxonomy" id="637393"/>
    <lineage>
        <taxon>Bacteria</taxon>
        <taxon>Bacillati</taxon>
        <taxon>Actinomycetota</taxon>
        <taxon>Actinomycetes</taxon>
        <taxon>Micrococcales</taxon>
        <taxon>Microbacteriaceae</taxon>
        <taxon>Herbiconiux</taxon>
    </lineage>
</organism>
<proteinExistence type="predicted"/>
<sequence>MIGERRRFGRTGFAVTPLALGTSSWGAPRDGESDLDRDRRVGEVGDAFFAGRLATNLVDTSNIYGPAPEGPLAELLLGAAAARAGSGAASGLVLQTKLDRDLATDDFGADRMWRSLEESLTRLGVERVDVLYLHDPEVVGFESVMTPGGAVEALVEMKRQGVTASIGISGGPVDMLQRFVETDLFDALITHNRFTLLDRSADELLDAAAARDVGVANAAPYGGGVLTGRPEFAGSYGYRPITEAQSAELRRLAAVAERFGVPISALALGFSLREPRIHTTVVGASSLSSWNRATTDALAAATAPAALWDELLP</sequence>
<dbReference type="InterPro" id="IPR023210">
    <property type="entry name" value="NADP_OxRdtase_dom"/>
</dbReference>
<dbReference type="SUPFAM" id="SSF51430">
    <property type="entry name" value="NAD(P)-linked oxidoreductase"/>
    <property type="match status" value="1"/>
</dbReference>
<dbReference type="PANTHER" id="PTHR42686">
    <property type="entry name" value="GH17980P-RELATED"/>
    <property type="match status" value="1"/>
</dbReference>
<dbReference type="Gene3D" id="3.20.20.100">
    <property type="entry name" value="NADP-dependent oxidoreductase domain"/>
    <property type="match status" value="1"/>
</dbReference>
<dbReference type="EMBL" id="BAAAQY010000001">
    <property type="protein sequence ID" value="GAA2224296.1"/>
    <property type="molecule type" value="Genomic_DNA"/>
</dbReference>
<feature type="domain" description="NADP-dependent oxidoreductase" evidence="1">
    <location>
        <begin position="18"/>
        <end position="288"/>
    </location>
</feature>
<reference evidence="2 3" key="1">
    <citation type="journal article" date="2019" name="Int. J. Syst. Evol. Microbiol.">
        <title>The Global Catalogue of Microorganisms (GCM) 10K type strain sequencing project: providing services to taxonomists for standard genome sequencing and annotation.</title>
        <authorList>
            <consortium name="The Broad Institute Genomics Platform"/>
            <consortium name="The Broad Institute Genome Sequencing Center for Infectious Disease"/>
            <person name="Wu L."/>
            <person name="Ma J."/>
        </authorList>
    </citation>
    <scope>NUCLEOTIDE SEQUENCE [LARGE SCALE GENOMIC DNA]</scope>
    <source>
        <strain evidence="2 3">JCM 16117</strain>
    </source>
</reference>
<evidence type="ECO:0000313" key="3">
    <source>
        <dbReference type="Proteomes" id="UP001500929"/>
    </source>
</evidence>
<dbReference type="RefSeq" id="WP_259477602.1">
    <property type="nucleotide sequence ID" value="NZ_BAAAQY010000001.1"/>
</dbReference>
<name>A0ABN3D8P0_9MICO</name>
<keyword evidence="3" id="KW-1185">Reference proteome</keyword>